<reference evidence="1 2" key="1">
    <citation type="submission" date="2018-05" db="EMBL/GenBank/DDBJ databases">
        <title>The Hungate 1000. A catalogue of reference genomes from the rumen microbiome.</title>
        <authorList>
            <person name="Kelly W."/>
        </authorList>
    </citation>
    <scope>NUCLEOTIDE SEQUENCE [LARGE SCALE GENOMIC DNA]</scope>
    <source>
        <strain evidence="1 2">SAb67</strain>
    </source>
</reference>
<dbReference type="AlphaFoldDB" id="A0A315Y4I9"/>
<name>A0A315Y4I9_RUMFL</name>
<dbReference type="InterPro" id="IPR019908">
    <property type="entry name" value="Toxin_RalR"/>
</dbReference>
<dbReference type="Proteomes" id="UP000245720">
    <property type="component" value="Unassembled WGS sequence"/>
</dbReference>
<protein>
    <submittedName>
        <fullName evidence="1">Lar family restriction alleviation protein</fullName>
    </submittedName>
</protein>
<dbReference type="RefSeq" id="WP_109725729.1">
    <property type="nucleotide sequence ID" value="NZ_QGDI01000003.1"/>
</dbReference>
<evidence type="ECO:0000313" key="2">
    <source>
        <dbReference type="Proteomes" id="UP000245720"/>
    </source>
</evidence>
<gene>
    <name evidence="1" type="ORF">IE37_00869</name>
</gene>
<dbReference type="OrthoDB" id="1863743at2"/>
<accession>A0A315Y4I9</accession>
<proteinExistence type="predicted"/>
<dbReference type="EMBL" id="QGDI01000003">
    <property type="protein sequence ID" value="PWJ13939.1"/>
    <property type="molecule type" value="Genomic_DNA"/>
</dbReference>
<sequence>MSDTKLKPCPFCGYNKLKIDRKRKREGYTGLDDIVYYDTYSVRCPKCFSRGGAVGGRVLSRISYDGELPEWATTADELQAKAARAWNRRANND</sequence>
<organism evidence="1 2">
    <name type="scientific">Ruminococcus flavefaciens</name>
    <dbReference type="NCBI Taxonomy" id="1265"/>
    <lineage>
        <taxon>Bacteria</taxon>
        <taxon>Bacillati</taxon>
        <taxon>Bacillota</taxon>
        <taxon>Clostridia</taxon>
        <taxon>Eubacteriales</taxon>
        <taxon>Oscillospiraceae</taxon>
        <taxon>Ruminococcus</taxon>
    </lineage>
</organism>
<dbReference type="NCBIfam" id="TIGR03655">
    <property type="entry name" value="anti_R_Lar"/>
    <property type="match status" value="1"/>
</dbReference>
<comment type="caution">
    <text evidence="1">The sequence shown here is derived from an EMBL/GenBank/DDBJ whole genome shotgun (WGS) entry which is preliminary data.</text>
</comment>
<evidence type="ECO:0000313" key="1">
    <source>
        <dbReference type="EMBL" id="PWJ13939.1"/>
    </source>
</evidence>